<keyword evidence="1" id="KW-1133">Transmembrane helix</keyword>
<gene>
    <name evidence="2" type="ORF">H1D44_08650</name>
    <name evidence="3" type="ORF">HOP48_15250</name>
</gene>
<dbReference type="AlphaFoldDB" id="A0A7V9W0T1"/>
<proteinExistence type="predicted"/>
<evidence type="ECO:0000256" key="1">
    <source>
        <dbReference type="SAM" id="Phobius"/>
    </source>
</evidence>
<name>A0A7V9W0T1_9GAMM</name>
<evidence type="ECO:0000313" key="4">
    <source>
        <dbReference type="Proteomes" id="UP000518091"/>
    </source>
</evidence>
<evidence type="ECO:0000313" key="2">
    <source>
        <dbReference type="EMBL" id="MBA2778968.1"/>
    </source>
</evidence>
<evidence type="ECO:0000313" key="3">
    <source>
        <dbReference type="EMBL" id="MCG6662895.1"/>
    </source>
</evidence>
<keyword evidence="1" id="KW-0812">Transmembrane</keyword>
<accession>A0A7V9W0T1</accession>
<protein>
    <submittedName>
        <fullName evidence="2">Uncharacterized protein</fullName>
    </submittedName>
</protein>
<feature type="transmembrane region" description="Helical" evidence="1">
    <location>
        <begin position="104"/>
        <end position="126"/>
    </location>
</feature>
<organism evidence="2 4">
    <name type="scientific">Billgrantia kenyensis</name>
    <dbReference type="NCBI Taxonomy" id="321266"/>
    <lineage>
        <taxon>Bacteria</taxon>
        <taxon>Pseudomonadati</taxon>
        <taxon>Pseudomonadota</taxon>
        <taxon>Gammaproteobacteria</taxon>
        <taxon>Oceanospirillales</taxon>
        <taxon>Halomonadaceae</taxon>
        <taxon>Billgrantia</taxon>
    </lineage>
</organism>
<dbReference type="Proteomes" id="UP000518091">
    <property type="component" value="Unassembled WGS sequence"/>
</dbReference>
<reference evidence="2 4" key="2">
    <citation type="submission" date="2020-07" db="EMBL/GenBank/DDBJ databases">
        <title>Identification of Halomonas strains.</title>
        <authorList>
            <person name="Xiao Z."/>
            <person name="Shen J."/>
        </authorList>
    </citation>
    <scope>NUCLEOTIDE SEQUENCE [LARGE SCALE GENOMIC DNA]</scope>
    <source>
        <strain evidence="2 4">DSM 17331</strain>
    </source>
</reference>
<reference evidence="3 5" key="1">
    <citation type="submission" date="2020-05" db="EMBL/GenBank/DDBJ databases">
        <title>Comparative genomic analysis of denitrifying bacteria from Halomonas genus.</title>
        <authorList>
            <person name="Wang L."/>
            <person name="Shao Z."/>
        </authorList>
    </citation>
    <scope>NUCLEOTIDE SEQUENCE [LARGE SCALE GENOMIC DNA]</scope>
    <source>
        <strain evidence="3 5">DSM 17331</strain>
    </source>
</reference>
<keyword evidence="1" id="KW-0472">Membrane</keyword>
<evidence type="ECO:0000313" key="5">
    <source>
        <dbReference type="Proteomes" id="UP000814353"/>
    </source>
</evidence>
<dbReference type="RefSeq" id="WP_181514448.1">
    <property type="nucleotide sequence ID" value="NZ_JABFUB010000014.1"/>
</dbReference>
<dbReference type="Proteomes" id="UP000814353">
    <property type="component" value="Unassembled WGS sequence"/>
</dbReference>
<keyword evidence="5" id="KW-1185">Reference proteome</keyword>
<dbReference type="EMBL" id="JABFUB010000014">
    <property type="protein sequence ID" value="MCG6662895.1"/>
    <property type="molecule type" value="Genomic_DNA"/>
</dbReference>
<feature type="transmembrane region" description="Helical" evidence="1">
    <location>
        <begin position="7"/>
        <end position="33"/>
    </location>
</feature>
<comment type="caution">
    <text evidence="2">The sequence shown here is derived from an EMBL/GenBank/DDBJ whole genome shotgun (WGS) entry which is preliminary data.</text>
</comment>
<sequence>MPTNIEFTIAAIGAACMLAACVLMIPAAIISLFKIIEADRYFGVGRLGGERLALKGLPFSLGRMAQYGLVLMFSNTSFIQKRYATELEKIAASSPPKNLTRLLIWLYGTWFLLGVATFLFGSLLLAMS</sequence>
<dbReference type="EMBL" id="JACEFT010000008">
    <property type="protein sequence ID" value="MBA2778968.1"/>
    <property type="molecule type" value="Genomic_DNA"/>
</dbReference>